<gene>
    <name evidence="3" type="ORF">AZH43_03530</name>
</gene>
<dbReference type="SMART" id="SM01118">
    <property type="entry name" value="CYTH"/>
    <property type="match status" value="1"/>
</dbReference>
<dbReference type="Gene3D" id="2.40.320.10">
    <property type="entry name" value="Hypothetical Protein Pfu-838710-001"/>
    <property type="match status" value="1"/>
</dbReference>
<accession>A0A151XY93</accession>
<proteinExistence type="predicted"/>
<sequence length="485" mass="56099">MSEIELKFQIPPSKLKALRLAFLRQQPEDLHLHAKYFDTAHLDLQQHQISLRQRKENKIWIQTLKAPKNSIERIEIETELGEPEPSAIDLRPYTQHKKIQQLLKPVLQSHDPLSLQFETHILRQRFLHLQNSSQVELSLDLGKIIAAEQNLEVHEIEFELKEGNIHDLIQAIQPWLKKYQIWLDSQSKAVKGQLLQQIKSAPAVQYQSVLKLKPHADSISALQQMISNCLEHLLPNSSAIALEQYDAGHVHQARVAIRRLRSAFKSFQSPQIAHAEIWQEQLAELFRQLGNTRDRDALAESLIPQLKQAGSPLTELPAQSSAEQIQISAVFRAPSTTRLLLELIEFANSEQAQGKSLKKHIHQQLNKMHRQICQAESAFVQMQASEKHQVRKRVKRMRYSVEFVSSLYPQSEIKQYLKALKPLQENLGRFNDLCVAHALFEQSIALQPKAWFVLGWIASEQKHIELTIKKNLQRFKQVQRFWQPA</sequence>
<reference evidence="3 4" key="1">
    <citation type="submission" date="2016-03" db="EMBL/GenBank/DDBJ databases">
        <title>Acinetobacter genomospecies 28 strain ANC 4149.</title>
        <authorList>
            <person name="Radolfova-Krizova L."/>
            <person name="Nemec A."/>
        </authorList>
    </citation>
    <scope>NUCLEOTIDE SEQUENCE [LARGE SCALE GENOMIC DNA]</scope>
    <source>
        <strain evidence="3 4">ANC 4149</strain>
    </source>
</reference>
<dbReference type="Pfam" id="PF01928">
    <property type="entry name" value="CYTH"/>
    <property type="match status" value="1"/>
</dbReference>
<dbReference type="PANTHER" id="PTHR39569">
    <property type="entry name" value="INORGANIC TRIPHOSPHATASE"/>
    <property type="match status" value="1"/>
</dbReference>
<dbReference type="SUPFAM" id="SSF55154">
    <property type="entry name" value="CYTH-like phosphatases"/>
    <property type="match status" value="1"/>
</dbReference>
<dbReference type="InterPro" id="IPR033469">
    <property type="entry name" value="CYTH-like_dom_sf"/>
</dbReference>
<dbReference type="GO" id="GO:0046872">
    <property type="term" value="F:metal ion binding"/>
    <property type="evidence" value="ECO:0007669"/>
    <property type="project" value="TreeGrafter"/>
</dbReference>
<dbReference type="OrthoDB" id="3034217at2"/>
<evidence type="ECO:0000313" key="4">
    <source>
        <dbReference type="Proteomes" id="UP000076276"/>
    </source>
</evidence>
<protein>
    <recommendedName>
        <fullName evidence="5">Metal-binding protein</fullName>
    </recommendedName>
</protein>
<dbReference type="Pfam" id="PF05235">
    <property type="entry name" value="CHAD"/>
    <property type="match status" value="1"/>
</dbReference>
<dbReference type="Gene3D" id="1.40.20.10">
    <property type="entry name" value="CHAD domain"/>
    <property type="match status" value="1"/>
</dbReference>
<evidence type="ECO:0008006" key="5">
    <source>
        <dbReference type="Google" id="ProtNLM"/>
    </source>
</evidence>
<evidence type="ECO:0000259" key="2">
    <source>
        <dbReference type="PROSITE" id="PS51708"/>
    </source>
</evidence>
<dbReference type="Proteomes" id="UP000076276">
    <property type="component" value="Unassembled WGS sequence"/>
</dbReference>
<dbReference type="SMART" id="SM00880">
    <property type="entry name" value="CHAD"/>
    <property type="match status" value="1"/>
</dbReference>
<dbReference type="RefSeq" id="WP_067671706.1">
    <property type="nucleotide sequence ID" value="NZ_CBCSIK010000007.1"/>
</dbReference>
<dbReference type="PROSITE" id="PS51707">
    <property type="entry name" value="CYTH"/>
    <property type="match status" value="1"/>
</dbReference>
<dbReference type="AlphaFoldDB" id="A0A151XY93"/>
<keyword evidence="4" id="KW-1185">Reference proteome</keyword>
<dbReference type="InterPro" id="IPR039013">
    <property type="entry name" value="YgiF"/>
</dbReference>
<feature type="domain" description="CYTH" evidence="1">
    <location>
        <begin position="1"/>
        <end position="200"/>
    </location>
</feature>
<organism evidence="3 4">
    <name type="scientific">Acinetobacter pragensis</name>
    <dbReference type="NCBI Taxonomy" id="1806892"/>
    <lineage>
        <taxon>Bacteria</taxon>
        <taxon>Pseudomonadati</taxon>
        <taxon>Pseudomonadota</taxon>
        <taxon>Gammaproteobacteria</taxon>
        <taxon>Moraxellales</taxon>
        <taxon>Moraxellaceae</taxon>
        <taxon>Acinetobacter</taxon>
    </lineage>
</organism>
<dbReference type="InterPro" id="IPR038186">
    <property type="entry name" value="CHAD_dom_sf"/>
</dbReference>
<dbReference type="EMBL" id="LUAW01000045">
    <property type="protein sequence ID" value="KYQ70801.1"/>
    <property type="molecule type" value="Genomic_DNA"/>
</dbReference>
<comment type="caution">
    <text evidence="3">The sequence shown here is derived from an EMBL/GenBank/DDBJ whole genome shotgun (WGS) entry which is preliminary data.</text>
</comment>
<dbReference type="PROSITE" id="PS51708">
    <property type="entry name" value="CHAD"/>
    <property type="match status" value="1"/>
</dbReference>
<name>A0A151XY93_9GAMM</name>
<dbReference type="InterPro" id="IPR007899">
    <property type="entry name" value="CHAD_dom"/>
</dbReference>
<evidence type="ECO:0000313" key="3">
    <source>
        <dbReference type="EMBL" id="KYQ70801.1"/>
    </source>
</evidence>
<dbReference type="PANTHER" id="PTHR39569:SF1">
    <property type="entry name" value="INORGANIC TRIPHOSPHATASE"/>
    <property type="match status" value="1"/>
</dbReference>
<dbReference type="GO" id="GO:0050355">
    <property type="term" value="F:inorganic triphosphate phosphatase activity"/>
    <property type="evidence" value="ECO:0007669"/>
    <property type="project" value="InterPro"/>
</dbReference>
<evidence type="ECO:0000259" key="1">
    <source>
        <dbReference type="PROSITE" id="PS51707"/>
    </source>
</evidence>
<feature type="domain" description="CHAD" evidence="2">
    <location>
        <begin position="215"/>
        <end position="485"/>
    </location>
</feature>
<dbReference type="InterPro" id="IPR023577">
    <property type="entry name" value="CYTH_domain"/>
</dbReference>